<evidence type="ECO:0000256" key="1">
    <source>
        <dbReference type="ARBA" id="ARBA00006926"/>
    </source>
</evidence>
<accession>A0ABU1USY0</accession>
<feature type="signal peptide" evidence="5">
    <location>
        <begin position="1"/>
        <end position="26"/>
    </location>
</feature>
<dbReference type="PROSITE" id="PS51257">
    <property type="entry name" value="PROKAR_LIPOPROTEIN"/>
    <property type="match status" value="1"/>
</dbReference>
<dbReference type="Gene3D" id="3.40.30.10">
    <property type="entry name" value="Glutaredoxin"/>
    <property type="match status" value="1"/>
</dbReference>
<sequence>MKSFINPMVTFFGVAMVSLVSAAASACPDYMKGEYRKLHSKDSVDICALMENKTVLVVNTASHCGFTSQFKELEALHKKYKDKGLVVVGFASDDFKQEDADEEKAAEICYLNYGVTFTMLSPTHVTGEKANTLFKALNAQSEEPKWNFNKYLVGKDGKVVEHFGSMTKPDSPKLAAAIEQLL</sequence>
<evidence type="ECO:0000256" key="4">
    <source>
        <dbReference type="RuleBase" id="RU000499"/>
    </source>
</evidence>
<keyword evidence="3 4" id="KW-0560">Oxidoreductase</keyword>
<keyword evidence="2 4" id="KW-0575">Peroxidase</keyword>
<dbReference type="InterPro" id="IPR000889">
    <property type="entry name" value="Glutathione_peroxidase"/>
</dbReference>
<dbReference type="PANTHER" id="PTHR11592:SF44">
    <property type="entry name" value="GLUTATHIONE PEROXIDASE"/>
    <property type="match status" value="1"/>
</dbReference>
<comment type="caution">
    <text evidence="7">The sequence shown here is derived from an EMBL/GenBank/DDBJ whole genome shotgun (WGS) entry which is preliminary data.</text>
</comment>
<dbReference type="EMBL" id="JAVDVX010000001">
    <property type="protein sequence ID" value="MDR7088289.1"/>
    <property type="molecule type" value="Genomic_DNA"/>
</dbReference>
<evidence type="ECO:0000313" key="8">
    <source>
        <dbReference type="Proteomes" id="UP001253595"/>
    </source>
</evidence>
<evidence type="ECO:0000256" key="2">
    <source>
        <dbReference type="ARBA" id="ARBA00022559"/>
    </source>
</evidence>
<dbReference type="CDD" id="cd00340">
    <property type="entry name" value="GSH_Peroxidase"/>
    <property type="match status" value="1"/>
</dbReference>
<comment type="similarity">
    <text evidence="1 4">Belongs to the glutathione peroxidase family.</text>
</comment>
<dbReference type="PANTHER" id="PTHR11592">
    <property type="entry name" value="GLUTATHIONE PEROXIDASE"/>
    <property type="match status" value="1"/>
</dbReference>
<gene>
    <name evidence="7" type="ORF">J2X05_000292</name>
</gene>
<evidence type="ECO:0000256" key="5">
    <source>
        <dbReference type="SAM" id="SignalP"/>
    </source>
</evidence>
<dbReference type="Pfam" id="PF00255">
    <property type="entry name" value="GSHPx"/>
    <property type="match status" value="1"/>
</dbReference>
<dbReference type="PRINTS" id="PR01011">
    <property type="entry name" value="GLUTPROXDASE"/>
</dbReference>
<dbReference type="Proteomes" id="UP001253595">
    <property type="component" value="Unassembled WGS sequence"/>
</dbReference>
<evidence type="ECO:0000313" key="7">
    <source>
        <dbReference type="EMBL" id="MDR7088289.1"/>
    </source>
</evidence>
<dbReference type="SUPFAM" id="SSF52833">
    <property type="entry name" value="Thioredoxin-like"/>
    <property type="match status" value="1"/>
</dbReference>
<dbReference type="InterPro" id="IPR029759">
    <property type="entry name" value="GPX_AS"/>
</dbReference>
<dbReference type="GO" id="GO:0004602">
    <property type="term" value="F:glutathione peroxidase activity"/>
    <property type="evidence" value="ECO:0007669"/>
    <property type="project" value="UniProtKB-EC"/>
</dbReference>
<evidence type="ECO:0000259" key="6">
    <source>
        <dbReference type="PROSITE" id="PS51352"/>
    </source>
</evidence>
<dbReference type="PIRSF" id="PIRSF000303">
    <property type="entry name" value="Glutathion_perox"/>
    <property type="match status" value="1"/>
</dbReference>
<reference evidence="7 8" key="1">
    <citation type="submission" date="2023-07" db="EMBL/GenBank/DDBJ databases">
        <title>Sorghum-associated microbial communities from plants grown in Nebraska, USA.</title>
        <authorList>
            <person name="Schachtman D."/>
        </authorList>
    </citation>
    <scope>NUCLEOTIDE SEQUENCE [LARGE SCALE GENOMIC DNA]</scope>
    <source>
        <strain evidence="7 8">BE190</strain>
    </source>
</reference>
<keyword evidence="5" id="KW-0732">Signal</keyword>
<feature type="domain" description="Thioredoxin" evidence="6">
    <location>
        <begin position="15"/>
        <end position="182"/>
    </location>
</feature>
<dbReference type="InterPro" id="IPR036249">
    <property type="entry name" value="Thioredoxin-like_sf"/>
</dbReference>
<dbReference type="PROSITE" id="PS51355">
    <property type="entry name" value="GLUTATHIONE_PEROXID_3"/>
    <property type="match status" value="1"/>
</dbReference>
<keyword evidence="8" id="KW-1185">Reference proteome</keyword>
<proteinExistence type="inferred from homology"/>
<dbReference type="InterPro" id="IPR013766">
    <property type="entry name" value="Thioredoxin_domain"/>
</dbReference>
<feature type="chain" id="PRO_5046904184" description="Glutathione peroxidase" evidence="5">
    <location>
        <begin position="27"/>
        <end position="182"/>
    </location>
</feature>
<name>A0ABU1USY0_9GAMM</name>
<dbReference type="PROSITE" id="PS51352">
    <property type="entry name" value="THIOREDOXIN_2"/>
    <property type="match status" value="1"/>
</dbReference>
<protein>
    <recommendedName>
        <fullName evidence="4">Glutathione peroxidase</fullName>
    </recommendedName>
</protein>
<dbReference type="PROSITE" id="PS00460">
    <property type="entry name" value="GLUTATHIONE_PEROXID_1"/>
    <property type="match status" value="1"/>
</dbReference>
<organism evidence="7 8">
    <name type="scientific">Cellvibrio fibrivorans</name>
    <dbReference type="NCBI Taxonomy" id="126350"/>
    <lineage>
        <taxon>Bacteria</taxon>
        <taxon>Pseudomonadati</taxon>
        <taxon>Pseudomonadota</taxon>
        <taxon>Gammaproteobacteria</taxon>
        <taxon>Cellvibrionales</taxon>
        <taxon>Cellvibrionaceae</taxon>
        <taxon>Cellvibrio</taxon>
    </lineage>
</organism>
<evidence type="ECO:0000256" key="3">
    <source>
        <dbReference type="ARBA" id="ARBA00023002"/>
    </source>
</evidence>